<sequence>MVGLYSSKTGWLVGGGGLWGVGDSLGSVSGSMGTECPKKPTVRLREVTLSNFNYNCSSVDLRDNKPFSYSALFQSSSLGFRAANQRRAQQVAAVKISPSQVPSHTPWVIVAILNDRPEARVSSSAPWQRHRPCCDM</sequence>
<evidence type="ECO:0000313" key="2">
    <source>
        <dbReference type="Proteomes" id="UP000824540"/>
    </source>
</evidence>
<feature type="non-terminal residue" evidence="1">
    <location>
        <position position="1"/>
    </location>
</feature>
<evidence type="ECO:0000313" key="1">
    <source>
        <dbReference type="EMBL" id="KAG9333804.1"/>
    </source>
</evidence>
<comment type="caution">
    <text evidence="1">The sequence shown here is derived from an EMBL/GenBank/DDBJ whole genome shotgun (WGS) entry which is preliminary data.</text>
</comment>
<dbReference type="Proteomes" id="UP000824540">
    <property type="component" value="Unassembled WGS sequence"/>
</dbReference>
<organism evidence="1 2">
    <name type="scientific">Albula glossodonta</name>
    <name type="common">roundjaw bonefish</name>
    <dbReference type="NCBI Taxonomy" id="121402"/>
    <lineage>
        <taxon>Eukaryota</taxon>
        <taxon>Metazoa</taxon>
        <taxon>Chordata</taxon>
        <taxon>Craniata</taxon>
        <taxon>Vertebrata</taxon>
        <taxon>Euteleostomi</taxon>
        <taxon>Actinopterygii</taxon>
        <taxon>Neopterygii</taxon>
        <taxon>Teleostei</taxon>
        <taxon>Albuliformes</taxon>
        <taxon>Albulidae</taxon>
        <taxon>Albula</taxon>
    </lineage>
</organism>
<dbReference type="EMBL" id="JAFBMS010000175">
    <property type="protein sequence ID" value="KAG9333804.1"/>
    <property type="molecule type" value="Genomic_DNA"/>
</dbReference>
<name>A0A8T2N106_9TELE</name>
<accession>A0A8T2N106</accession>
<protein>
    <submittedName>
        <fullName evidence="1">Uncharacterized protein</fullName>
    </submittedName>
</protein>
<gene>
    <name evidence="1" type="ORF">JZ751_010083</name>
</gene>
<keyword evidence="2" id="KW-1185">Reference proteome</keyword>
<dbReference type="AlphaFoldDB" id="A0A8T2N106"/>
<proteinExistence type="predicted"/>
<reference evidence="1" key="1">
    <citation type="thesis" date="2021" institute="BYU ScholarsArchive" country="Provo, UT, USA">
        <title>Applications of and Algorithms for Genome Assembly and Genomic Analyses with an Emphasis on Marine Teleosts.</title>
        <authorList>
            <person name="Pickett B.D."/>
        </authorList>
    </citation>
    <scope>NUCLEOTIDE SEQUENCE</scope>
    <source>
        <strain evidence="1">HI-2016</strain>
    </source>
</reference>